<organism evidence="1 2">
    <name type="scientific">Phasianus colchicus</name>
    <name type="common">Common pheasant</name>
    <dbReference type="NCBI Taxonomy" id="9054"/>
    <lineage>
        <taxon>Eukaryota</taxon>
        <taxon>Metazoa</taxon>
        <taxon>Chordata</taxon>
        <taxon>Craniata</taxon>
        <taxon>Vertebrata</taxon>
        <taxon>Euteleostomi</taxon>
        <taxon>Archelosauria</taxon>
        <taxon>Archosauria</taxon>
        <taxon>Dinosauria</taxon>
        <taxon>Saurischia</taxon>
        <taxon>Theropoda</taxon>
        <taxon>Coelurosauria</taxon>
        <taxon>Aves</taxon>
        <taxon>Neognathae</taxon>
        <taxon>Galloanserae</taxon>
        <taxon>Galliformes</taxon>
        <taxon>Phasianidae</taxon>
        <taxon>Phasianinae</taxon>
        <taxon>Phasianus</taxon>
    </lineage>
</organism>
<dbReference type="Proteomes" id="UP000472261">
    <property type="component" value="Unplaced"/>
</dbReference>
<accession>A0A669QPZ0</accession>
<reference evidence="1" key="2">
    <citation type="submission" date="2025-09" db="UniProtKB">
        <authorList>
            <consortium name="Ensembl"/>
        </authorList>
    </citation>
    <scope>IDENTIFICATION</scope>
</reference>
<name>A0A669QPZ0_PHACC</name>
<dbReference type="AlphaFoldDB" id="A0A669QPZ0"/>
<proteinExistence type="predicted"/>
<reference evidence="1" key="1">
    <citation type="submission" date="2025-08" db="UniProtKB">
        <authorList>
            <consortium name="Ensembl"/>
        </authorList>
    </citation>
    <scope>IDENTIFICATION</scope>
</reference>
<dbReference type="Ensembl" id="ENSPCLT00000021295.1">
    <property type="protein sequence ID" value="ENSPCLP00000016191.1"/>
    <property type="gene ID" value="ENSPCLG00000013160.1"/>
</dbReference>
<evidence type="ECO:0000313" key="1">
    <source>
        <dbReference type="Ensembl" id="ENSPCLP00000016191.1"/>
    </source>
</evidence>
<sequence length="80" mass="8895">MYTNHGTNSLGNASHRFWTQDITTPGHTSYLIISVIVVGLDSLHQLCKSTLILPVGDSCISLEHQFPIFYKSFVLELNSS</sequence>
<protein>
    <submittedName>
        <fullName evidence="1">Uncharacterized protein</fullName>
    </submittedName>
</protein>
<keyword evidence="2" id="KW-1185">Reference proteome</keyword>
<evidence type="ECO:0000313" key="2">
    <source>
        <dbReference type="Proteomes" id="UP000472261"/>
    </source>
</evidence>